<proteinExistence type="predicted"/>
<gene>
    <name evidence="1" type="ORF">Lstg_2862</name>
    <name evidence="2" type="ORF">NCTC11991_02430</name>
</gene>
<protein>
    <submittedName>
        <fullName evidence="2">Uncharacterized protein</fullName>
    </submittedName>
</protein>
<dbReference type="Proteomes" id="UP000054820">
    <property type="component" value="Unassembled WGS sequence"/>
</dbReference>
<evidence type="ECO:0000313" key="2">
    <source>
        <dbReference type="EMBL" id="STY23820.1"/>
    </source>
</evidence>
<evidence type="ECO:0000313" key="1">
    <source>
        <dbReference type="EMBL" id="KTD71654.1"/>
    </source>
</evidence>
<evidence type="ECO:0000313" key="3">
    <source>
        <dbReference type="Proteomes" id="UP000054820"/>
    </source>
</evidence>
<dbReference type="RefSeq" id="WP_058478381.1">
    <property type="nucleotide sequence ID" value="NZ_CAAAIO010000021.1"/>
</dbReference>
<evidence type="ECO:0000313" key="4">
    <source>
        <dbReference type="Proteomes" id="UP000255110"/>
    </source>
</evidence>
<dbReference type="EMBL" id="UGOY01000001">
    <property type="protein sequence ID" value="STY23820.1"/>
    <property type="molecule type" value="Genomic_DNA"/>
</dbReference>
<dbReference type="OrthoDB" id="5649950at2"/>
<sequence length="170" mass="18378">MLSKSDLTSQALSSLDALFEEDARVADLPQVQSTAASAMKILMLGNQQSYINEIKKLAALCAQLLKKDSTVDSVVHAIKSGTTASYQQALDKLTSEIGLGQFQLDHSNPQTLAGQNLEKRVKTMRRYKATPLAEIMEAVITDTLVQACARFGADIGDFDFINCKPGLATP</sequence>
<name>A0A378LBW7_9GAMM</name>
<dbReference type="Proteomes" id="UP000255110">
    <property type="component" value="Unassembled WGS sequence"/>
</dbReference>
<dbReference type="AlphaFoldDB" id="A0A378LBW7"/>
<organism evidence="2 4">
    <name type="scientific">Legionella steigerwaltii</name>
    <dbReference type="NCBI Taxonomy" id="460"/>
    <lineage>
        <taxon>Bacteria</taxon>
        <taxon>Pseudomonadati</taxon>
        <taxon>Pseudomonadota</taxon>
        <taxon>Gammaproteobacteria</taxon>
        <taxon>Legionellales</taxon>
        <taxon>Legionellaceae</taxon>
        <taxon>Legionella</taxon>
    </lineage>
</organism>
<accession>A0A378LBW7</accession>
<keyword evidence="3" id="KW-1185">Reference proteome</keyword>
<reference evidence="1 3" key="1">
    <citation type="submission" date="2015-11" db="EMBL/GenBank/DDBJ databases">
        <title>Genomic analysis of 38 Legionella species identifies large and diverse effector repertoires.</title>
        <authorList>
            <person name="Burstein D."/>
            <person name="Amaro F."/>
            <person name="Zusman T."/>
            <person name="Lifshitz Z."/>
            <person name="Cohen O."/>
            <person name="Gilbert J.A."/>
            <person name="Pupko T."/>
            <person name="Shuman H.A."/>
            <person name="Segal G."/>
        </authorList>
    </citation>
    <scope>NUCLEOTIDE SEQUENCE [LARGE SCALE GENOMIC DNA]</scope>
    <source>
        <strain evidence="1 3">SC-18-C9</strain>
    </source>
</reference>
<dbReference type="EMBL" id="LNYZ01000030">
    <property type="protein sequence ID" value="KTD71654.1"/>
    <property type="molecule type" value="Genomic_DNA"/>
</dbReference>
<reference evidence="2 4" key="2">
    <citation type="submission" date="2018-06" db="EMBL/GenBank/DDBJ databases">
        <authorList>
            <consortium name="Pathogen Informatics"/>
            <person name="Doyle S."/>
        </authorList>
    </citation>
    <scope>NUCLEOTIDE SEQUENCE [LARGE SCALE GENOMIC DNA]</scope>
    <source>
        <strain evidence="2 4">NCTC11991</strain>
    </source>
</reference>